<feature type="signal peptide" evidence="11">
    <location>
        <begin position="1"/>
        <end position="26"/>
    </location>
</feature>
<feature type="binding site" evidence="9">
    <location>
        <begin position="266"/>
        <end position="269"/>
    </location>
    <ligand>
        <name>substrate</name>
    </ligand>
</feature>
<evidence type="ECO:0000313" key="12">
    <source>
        <dbReference type="EMBL" id="QDZ23906.1"/>
    </source>
</evidence>
<dbReference type="InterPro" id="IPR000246">
    <property type="entry name" value="Peptidase_T2"/>
</dbReference>
<dbReference type="Pfam" id="PF01112">
    <property type="entry name" value="Asparaginase_2"/>
    <property type="match status" value="1"/>
</dbReference>
<dbReference type="PANTHER" id="PTHR10188">
    <property type="entry name" value="L-ASPARAGINASE"/>
    <property type="match status" value="1"/>
</dbReference>
<dbReference type="PANTHER" id="PTHR10188:SF6">
    <property type="entry name" value="N(4)-(BETA-N-ACETYLGLUCOSAMINYL)-L-ASPARAGINASE"/>
    <property type="match status" value="1"/>
</dbReference>
<comment type="catalytic activity">
    <reaction evidence="1">
        <text>Cleavage of a beta-linked Asp residue from the N-terminus of a polypeptide.</text>
        <dbReference type="EC" id="3.4.19.5"/>
    </reaction>
</comment>
<protein>
    <recommendedName>
        <fullName evidence="4">beta-aspartyl-peptidase</fullName>
        <ecNumber evidence="4">3.4.19.5</ecNumber>
    </recommendedName>
</protein>
<dbReference type="GO" id="GO:0006508">
    <property type="term" value="P:proteolysis"/>
    <property type="evidence" value="ECO:0007669"/>
    <property type="project" value="UniProtKB-KW"/>
</dbReference>
<comment type="subunit">
    <text evidence="3">Heterotetramer of two alpha and two beta chains arranged as a dimer of alpha/beta heterodimers.</text>
</comment>
<sequence length="358" mass="37477">MVGRRLGLVVAVVAVVGSSLVGGVSCFGTAPEVVVNTWPFVDATREAWSVLRTEDALTAVEKGVSVCEVEQCDHTVGYGGSPDEWGQTTLDAMIMNGDTMEAGSAVNLHATKQAISAARLVMETTNHTILAGRDADEFARAMGLAQGSLVTNFSKALWSQWERGACQPNYRRNVHPNPRDSCGPYAPNAGAGDRKGGVGAARSPVGTFGRNNHDTIAMIALNSRGSMAAGTSTNGATHKVPGRLADSGVPGSGAYVDSEVGGCGATGDGDVMMRFVPCYQVVESMRRGMSPKSAVEEALGRIRRRHPTFQGALLALDKNGNHAGATNCMDFHYSLASADHPDVRVIEVQASVPCPSST</sequence>
<evidence type="ECO:0000256" key="7">
    <source>
        <dbReference type="ARBA" id="ARBA00022813"/>
    </source>
</evidence>
<evidence type="ECO:0000256" key="5">
    <source>
        <dbReference type="ARBA" id="ARBA00022670"/>
    </source>
</evidence>
<keyword evidence="13" id="KW-1185">Reference proteome</keyword>
<organism evidence="12 13">
    <name type="scientific">Chloropicon primus</name>
    <dbReference type="NCBI Taxonomy" id="1764295"/>
    <lineage>
        <taxon>Eukaryota</taxon>
        <taxon>Viridiplantae</taxon>
        <taxon>Chlorophyta</taxon>
        <taxon>Chloropicophyceae</taxon>
        <taxon>Chloropicales</taxon>
        <taxon>Chloropicaceae</taxon>
        <taxon>Chloropicon</taxon>
    </lineage>
</organism>
<evidence type="ECO:0000256" key="4">
    <source>
        <dbReference type="ARBA" id="ARBA00012879"/>
    </source>
</evidence>
<dbReference type="EMBL" id="CP031044">
    <property type="protein sequence ID" value="QDZ23906.1"/>
    <property type="molecule type" value="Genomic_DNA"/>
</dbReference>
<keyword evidence="11" id="KW-0732">Signal</keyword>
<feature type="chain" id="PRO_5023126595" description="beta-aspartyl-peptidase" evidence="11">
    <location>
        <begin position="27"/>
        <end position="358"/>
    </location>
</feature>
<dbReference type="Proteomes" id="UP000316726">
    <property type="component" value="Chromosome 11"/>
</dbReference>
<evidence type="ECO:0000256" key="3">
    <source>
        <dbReference type="ARBA" id="ARBA00011601"/>
    </source>
</evidence>
<dbReference type="GO" id="GO:0008798">
    <property type="term" value="F:beta-aspartyl-peptidase activity"/>
    <property type="evidence" value="ECO:0007669"/>
    <property type="project" value="UniProtKB-EC"/>
</dbReference>
<keyword evidence="5" id="KW-0645">Protease</keyword>
<dbReference type="CDD" id="cd04513">
    <property type="entry name" value="Glycosylasparaginase"/>
    <property type="match status" value="1"/>
</dbReference>
<gene>
    <name evidence="12" type="ORF">A3770_11p64240</name>
</gene>
<evidence type="ECO:0000256" key="2">
    <source>
        <dbReference type="ARBA" id="ARBA00010872"/>
    </source>
</evidence>
<feature type="site" description="Cleavage; by autolysis" evidence="10">
    <location>
        <begin position="214"/>
        <end position="215"/>
    </location>
</feature>
<dbReference type="Gene3D" id="3.60.20.30">
    <property type="entry name" value="(Glycosyl)asparaginase"/>
    <property type="match status" value="1"/>
</dbReference>
<accession>A0A5B8MUB2</accession>
<dbReference type="PROSITE" id="PS51257">
    <property type="entry name" value="PROKAR_LIPOPROTEIN"/>
    <property type="match status" value="1"/>
</dbReference>
<dbReference type="EC" id="3.4.19.5" evidence="4"/>
<dbReference type="SUPFAM" id="SSF56235">
    <property type="entry name" value="N-terminal nucleophile aminohydrolases (Ntn hydrolases)"/>
    <property type="match status" value="1"/>
</dbReference>
<dbReference type="STRING" id="1764295.A0A5B8MUB2"/>
<keyword evidence="6" id="KW-0378">Hydrolase</keyword>
<evidence type="ECO:0000256" key="1">
    <source>
        <dbReference type="ARBA" id="ARBA00000306"/>
    </source>
</evidence>
<feature type="binding site" evidence="9">
    <location>
        <begin position="243"/>
        <end position="246"/>
    </location>
    <ligand>
        <name>substrate</name>
    </ligand>
</feature>
<dbReference type="GO" id="GO:0003948">
    <property type="term" value="F:N4-(beta-N-acetylglucosaminyl)-L-asparaginase activity"/>
    <property type="evidence" value="ECO:0007669"/>
    <property type="project" value="TreeGrafter"/>
</dbReference>
<evidence type="ECO:0000256" key="9">
    <source>
        <dbReference type="PIRSR" id="PIRSR600246-2"/>
    </source>
</evidence>
<dbReference type="FunFam" id="3.60.20.30:FF:000003">
    <property type="entry name" value="N(4)-(Beta-N-acetylglucosaminyl)-L-asparaginase isoform X1"/>
    <property type="match status" value="1"/>
</dbReference>
<reference evidence="12 13" key="1">
    <citation type="submission" date="2018-07" db="EMBL/GenBank/DDBJ databases">
        <title>The complete nuclear genome of the prasinophyte Chloropicon primus (CCMP1205).</title>
        <authorList>
            <person name="Pombert J.-F."/>
            <person name="Otis C."/>
            <person name="Turmel M."/>
            <person name="Lemieux C."/>
        </authorList>
    </citation>
    <scope>NUCLEOTIDE SEQUENCE [LARGE SCALE GENOMIC DNA]</scope>
    <source>
        <strain evidence="12 13">CCMP1205</strain>
    </source>
</reference>
<evidence type="ECO:0000256" key="11">
    <source>
        <dbReference type="SAM" id="SignalP"/>
    </source>
</evidence>
<keyword evidence="7" id="KW-0068">Autocatalytic cleavage</keyword>
<dbReference type="GO" id="GO:0005737">
    <property type="term" value="C:cytoplasm"/>
    <property type="evidence" value="ECO:0007669"/>
    <property type="project" value="TreeGrafter"/>
</dbReference>
<evidence type="ECO:0000256" key="6">
    <source>
        <dbReference type="ARBA" id="ARBA00022801"/>
    </source>
</evidence>
<proteinExistence type="inferred from homology"/>
<evidence type="ECO:0000256" key="8">
    <source>
        <dbReference type="PIRSR" id="PIRSR600246-1"/>
    </source>
</evidence>
<feature type="active site" description="Nucleophile" evidence="8">
    <location>
        <position position="215"/>
    </location>
</feature>
<dbReference type="InterPro" id="IPR029055">
    <property type="entry name" value="Ntn_hydrolases_N"/>
</dbReference>
<dbReference type="AlphaFoldDB" id="A0A5B8MUB2"/>
<evidence type="ECO:0000256" key="10">
    <source>
        <dbReference type="PIRSR" id="PIRSR600246-3"/>
    </source>
</evidence>
<name>A0A5B8MUB2_9CHLO</name>
<evidence type="ECO:0000313" key="13">
    <source>
        <dbReference type="Proteomes" id="UP000316726"/>
    </source>
</evidence>
<comment type="similarity">
    <text evidence="2">Belongs to the Ntn-hydrolase family.</text>
</comment>
<dbReference type="OrthoDB" id="2262349at2759"/>